<dbReference type="Gene3D" id="1.10.260.40">
    <property type="entry name" value="lambda repressor-like DNA-binding domains"/>
    <property type="match status" value="1"/>
</dbReference>
<comment type="caution">
    <text evidence="2">The sequence shown here is derived from an EMBL/GenBank/DDBJ whole genome shotgun (WGS) entry which is preliminary data.</text>
</comment>
<dbReference type="SUPFAM" id="SSF47413">
    <property type="entry name" value="lambda repressor-like DNA-binding domains"/>
    <property type="match status" value="1"/>
</dbReference>
<accession>A0ABR7LHW7</accession>
<gene>
    <name evidence="2" type="ORF">HKK74_02890</name>
</gene>
<dbReference type="Pfam" id="PF13560">
    <property type="entry name" value="HTH_31"/>
    <property type="match status" value="1"/>
</dbReference>
<evidence type="ECO:0000259" key="1">
    <source>
        <dbReference type="PROSITE" id="PS50943"/>
    </source>
</evidence>
<reference evidence="2 3" key="1">
    <citation type="submission" date="2020-06" db="EMBL/GenBank/DDBJ databases">
        <title>Actinomadura xiongansis sp. nov., isolated from soil of Baiyangdian.</title>
        <authorList>
            <person name="Zhang X."/>
        </authorList>
    </citation>
    <scope>NUCLEOTIDE SEQUENCE [LARGE SCALE GENOMIC DNA]</scope>
    <source>
        <strain evidence="2 3">HBUM206468</strain>
    </source>
</reference>
<dbReference type="InterPro" id="IPR043917">
    <property type="entry name" value="DUF5753"/>
</dbReference>
<dbReference type="RefSeq" id="WP_187241358.1">
    <property type="nucleotide sequence ID" value="NZ_BAAAOK010000011.1"/>
</dbReference>
<sequence>MTLERSPTVRKLRLGIRLRKLRLRAGCTMPDAADHVARTDSSISRMETGQVAVSQRVLDKLCDLYDARPEEREALRILADEARQRGWWHAYADSLLPGHDVYLGLEAEAATHWIYEPEVVPGLLQTEGYARGMMRAEPRALPGEAMNGLEAVRRKRQERLTGENAPVLTVVLHEGVLRHDVGGGATMRAQLRHLLAVSRWHNVTLQVLPFSAGAHPAMYTGGFTVLSIPLGGDETHDVTYLEHRSGGLLLDRPAEVGRHRTAHDRLRAMALSLDDSRALLERLATGPVP</sequence>
<organism evidence="2 3">
    <name type="scientific">Actinomadura alba</name>
    <dbReference type="NCBI Taxonomy" id="406431"/>
    <lineage>
        <taxon>Bacteria</taxon>
        <taxon>Bacillati</taxon>
        <taxon>Actinomycetota</taxon>
        <taxon>Actinomycetes</taxon>
        <taxon>Streptosporangiales</taxon>
        <taxon>Thermomonosporaceae</taxon>
        <taxon>Actinomadura</taxon>
    </lineage>
</organism>
<feature type="domain" description="HTH cro/C1-type" evidence="1">
    <location>
        <begin position="18"/>
        <end position="72"/>
    </location>
</feature>
<dbReference type="Pfam" id="PF19054">
    <property type="entry name" value="DUF5753"/>
    <property type="match status" value="1"/>
</dbReference>
<dbReference type="Proteomes" id="UP000805614">
    <property type="component" value="Unassembled WGS sequence"/>
</dbReference>
<name>A0ABR7LHW7_9ACTN</name>
<dbReference type="SMART" id="SM00530">
    <property type="entry name" value="HTH_XRE"/>
    <property type="match status" value="1"/>
</dbReference>
<keyword evidence="3" id="KW-1185">Reference proteome</keyword>
<dbReference type="InterPro" id="IPR010982">
    <property type="entry name" value="Lambda_DNA-bd_dom_sf"/>
</dbReference>
<evidence type="ECO:0000313" key="3">
    <source>
        <dbReference type="Proteomes" id="UP000805614"/>
    </source>
</evidence>
<evidence type="ECO:0000313" key="2">
    <source>
        <dbReference type="EMBL" id="MBC6464446.1"/>
    </source>
</evidence>
<protein>
    <submittedName>
        <fullName evidence="2">Helix-turn-helix domain-containing protein</fullName>
    </submittedName>
</protein>
<dbReference type="EMBL" id="JABVEC010000001">
    <property type="protein sequence ID" value="MBC6464446.1"/>
    <property type="molecule type" value="Genomic_DNA"/>
</dbReference>
<dbReference type="CDD" id="cd00093">
    <property type="entry name" value="HTH_XRE"/>
    <property type="match status" value="1"/>
</dbReference>
<dbReference type="PROSITE" id="PS50943">
    <property type="entry name" value="HTH_CROC1"/>
    <property type="match status" value="1"/>
</dbReference>
<proteinExistence type="predicted"/>
<dbReference type="InterPro" id="IPR001387">
    <property type="entry name" value="Cro/C1-type_HTH"/>
</dbReference>